<dbReference type="Pfam" id="PF17951">
    <property type="entry name" value="FAS_meander"/>
    <property type="match status" value="1"/>
</dbReference>
<dbReference type="Gene3D" id="3.40.366.10">
    <property type="entry name" value="Malonyl-Coenzyme A Acyl Carrier Protein, domain 2"/>
    <property type="match status" value="3"/>
</dbReference>
<dbReference type="Pfam" id="PF18325">
    <property type="entry name" value="Fas_alpha_ACP"/>
    <property type="match status" value="2"/>
</dbReference>
<dbReference type="InterPro" id="IPR036291">
    <property type="entry name" value="NAD(P)-bd_dom_sf"/>
</dbReference>
<evidence type="ECO:0000259" key="5">
    <source>
        <dbReference type="SMART" id="SM00827"/>
    </source>
</evidence>
<dbReference type="InterPro" id="IPR050830">
    <property type="entry name" value="Fungal_FAS"/>
</dbReference>
<dbReference type="SUPFAM" id="SSF52151">
    <property type="entry name" value="FabD/lysophospholipase-like"/>
    <property type="match status" value="2"/>
</dbReference>
<dbReference type="InterPro" id="IPR013565">
    <property type="entry name" value="Fas1/AflB-like_central"/>
</dbReference>
<dbReference type="InterPro" id="IPR014043">
    <property type="entry name" value="Acyl_transferase_dom"/>
</dbReference>
<dbReference type="Pfam" id="PF01575">
    <property type="entry name" value="MaoC_dehydratas"/>
    <property type="match status" value="1"/>
</dbReference>
<dbReference type="SUPFAM" id="SSF51735">
    <property type="entry name" value="NAD(P)-binding Rossmann-fold domains"/>
    <property type="match status" value="1"/>
</dbReference>
<proteinExistence type="predicted"/>
<dbReference type="Pfam" id="PF16073">
    <property type="entry name" value="SAT"/>
    <property type="match status" value="1"/>
</dbReference>
<feature type="non-terminal residue" evidence="6">
    <location>
        <position position="2735"/>
    </location>
</feature>
<dbReference type="InterPro" id="IPR040883">
    <property type="entry name" value="FAS_meander"/>
</dbReference>
<dbReference type="GO" id="GO:0004312">
    <property type="term" value="F:fatty acid synthase activity"/>
    <property type="evidence" value="ECO:0007669"/>
    <property type="project" value="InterPro"/>
</dbReference>
<dbReference type="InterPro" id="IPR032088">
    <property type="entry name" value="SAT"/>
</dbReference>
<dbReference type="PRINTS" id="PR01483">
    <property type="entry name" value="FASYNTHASE"/>
</dbReference>
<dbReference type="Pfam" id="PF00698">
    <property type="entry name" value="Acyl_transf_1"/>
    <property type="match status" value="1"/>
</dbReference>
<dbReference type="InterPro" id="IPR001227">
    <property type="entry name" value="Ac_transferase_dom_sf"/>
</dbReference>
<dbReference type="Gene3D" id="3.40.50.720">
    <property type="entry name" value="NAD(P)-binding Rossmann-like Domain"/>
    <property type="match status" value="2"/>
</dbReference>
<dbReference type="GO" id="GO:0016787">
    <property type="term" value="F:hydrolase activity"/>
    <property type="evidence" value="ECO:0007669"/>
    <property type="project" value="UniProtKB-KW"/>
</dbReference>
<dbReference type="PANTHER" id="PTHR10982:SF21">
    <property type="entry name" value="FATTY ACID SYNTHASE SUBUNIT BETA"/>
    <property type="match status" value="1"/>
</dbReference>
<gene>
    <name evidence="6" type="ORF">As57867_001060</name>
</gene>
<dbReference type="OrthoDB" id="4251012at2759"/>
<accession>A0A6A5A188</accession>
<dbReference type="InterPro" id="IPR029069">
    <property type="entry name" value="HotDog_dom_sf"/>
</dbReference>
<dbReference type="GO" id="GO:0008897">
    <property type="term" value="F:holo-[acyl-carrier-protein] synthase activity"/>
    <property type="evidence" value="ECO:0007669"/>
    <property type="project" value="InterPro"/>
</dbReference>
<dbReference type="InterPro" id="IPR041550">
    <property type="entry name" value="FASI_helical"/>
</dbReference>
<keyword evidence="4" id="KW-0560">Oxidoreductase</keyword>
<dbReference type="InterPro" id="IPR040899">
    <property type="entry name" value="Fas_alpha_ACP"/>
</dbReference>
<dbReference type="Gene3D" id="1.20.930.70">
    <property type="match status" value="1"/>
</dbReference>
<evidence type="ECO:0000256" key="1">
    <source>
        <dbReference type="ARBA" id="ARBA00022679"/>
    </source>
</evidence>
<dbReference type="Gene3D" id="3.30.70.2430">
    <property type="match status" value="1"/>
</dbReference>
<keyword evidence="1" id="KW-0808">Transferase</keyword>
<dbReference type="Gene3D" id="3.20.20.70">
    <property type="entry name" value="Aldolase class I"/>
    <property type="match status" value="1"/>
</dbReference>
<protein>
    <recommendedName>
        <fullName evidence="5">Malonyl-CoA:ACP transacylase (MAT) domain-containing protein</fullName>
    </recommendedName>
</protein>
<dbReference type="GO" id="GO:0005835">
    <property type="term" value="C:fatty acid synthase complex"/>
    <property type="evidence" value="ECO:0007669"/>
    <property type="project" value="InterPro"/>
</dbReference>
<dbReference type="EMBL" id="VJMH01000072">
    <property type="protein sequence ID" value="KAF0719408.1"/>
    <property type="molecule type" value="Genomic_DNA"/>
</dbReference>
<name>A0A6A5A188_9STRA</name>
<dbReference type="Gene3D" id="6.10.140.1400">
    <property type="match status" value="1"/>
</dbReference>
<keyword evidence="3" id="KW-0521">NADP</keyword>
<dbReference type="GO" id="GO:0004318">
    <property type="term" value="F:enoyl-[acyl-carrier-protein] reductase (NADH) activity"/>
    <property type="evidence" value="ECO:0007669"/>
    <property type="project" value="InterPro"/>
</dbReference>
<dbReference type="PANTHER" id="PTHR10982">
    <property type="entry name" value="MALONYL COA-ACYL CARRIER PROTEIN TRANSACYLASE"/>
    <property type="match status" value="1"/>
</dbReference>
<feature type="domain" description="Malonyl-CoA:ACP transacylase (MAT)" evidence="5">
    <location>
        <begin position="1513"/>
        <end position="1985"/>
    </location>
</feature>
<dbReference type="InterPro" id="IPR013785">
    <property type="entry name" value="Aldolase_TIM"/>
</dbReference>
<dbReference type="InterPro" id="IPR002539">
    <property type="entry name" value="MaoC-like_dom"/>
</dbReference>
<dbReference type="Gene3D" id="6.10.60.10">
    <property type="match status" value="1"/>
</dbReference>
<organism evidence="6">
    <name type="scientific">Aphanomyces stellatus</name>
    <dbReference type="NCBI Taxonomy" id="120398"/>
    <lineage>
        <taxon>Eukaryota</taxon>
        <taxon>Sar</taxon>
        <taxon>Stramenopiles</taxon>
        <taxon>Oomycota</taxon>
        <taxon>Saprolegniomycetes</taxon>
        <taxon>Saprolegniales</taxon>
        <taxon>Verrucalvaceae</taxon>
        <taxon>Aphanomyces</taxon>
    </lineage>
</organism>
<dbReference type="InterPro" id="IPR003965">
    <property type="entry name" value="Fatty_acid_synthase"/>
</dbReference>
<comment type="caution">
    <text evidence="6">The sequence shown here is derived from an EMBL/GenBank/DDBJ whole genome shotgun (WGS) entry which is preliminary data.</text>
</comment>
<evidence type="ECO:0000256" key="2">
    <source>
        <dbReference type="ARBA" id="ARBA00022801"/>
    </source>
</evidence>
<dbReference type="Pfam" id="PF18314">
    <property type="entry name" value="FAS_I_H"/>
    <property type="match status" value="1"/>
</dbReference>
<sequence length="2735" mass="300577">MSNQSTIPAIFHDKSTGFAVQFGGQANDYMDELTTLVDSHSSVRMFVEDAQSALFDEAKPFGITIRPFLWTQGLDFRPSKDVLASAPISYPLIFLTQVANYLAFLEVTGLTHEGMLSKILVGSGHSQGVVAAALLSAATTQDELHSLGLELVRYMFLHGVRAQATFDAVPNVPQGSSPMLLVRGLTKHDVHAAVASVNSKLHAPTTLQISLINEPTTIAVTGHPDALTVLKTAIAKQSAESIDDQRAIPFSKRKPVVSTIRLNVSCPFHNAILAPAQPLIEADLTRLGLAILGHALQFPVLGTNQDAVNLQAYGETDILPDVVRMQLCDVVDWPTTVYSMATRAGVTHIFDFGPGSEGALLTQKRVEGLGVVTVAPTAAHKATELIPGLDFILSSSSIHLARSWESMYGPILTTNAVGRTGLMNKYTSRFGRQPIWVGGLNPTTATRRGSPLVAAALESGFVCELACDECLLTDTSFEAAVSSVVDRVLPGRGIFLKLVDAKSTAWPIQFSTTMKLRRQGIPIEGVTLATVDSVPRDTLNQIVREFVSANVKVVGLPASSLESIRAVVDVAKEHPTATIVLQWICHVHHTSPKDFHAPLLATYAAIRRTPNLVLVVGSPFGSADQSATYLNGDWSLAYGHAKMPCDGLLVASCLVAAKEAATADAVKSLLVATPGMDVHSFWASSRPHDAMTGFITVRDENDQPAFCVENRGSLCWRDFDRKYFSRPTKDQEAIILSTKDDIIARVNADFQKPYFGCNAAGNVVDMEQMTYLEVMCRLVELMYDTPSKRWIDATYITRVFSFMQRSEQRFWTHVTTTSKLVVQNASQLKNDPLALIAKFKLRFPALASTMLSVDDVDYLLYLCKFGGKPVNFIPIVDKELVSWFKADPSWYSEDLEAVPNQECGRVMLFQDPCAVSNVKSKNKRVGEILTEINQGIVEWMESKALSRQDPVSSHHKMDGWTRCTVSNNTILTKDIYEDDIPMQEWLSELSTVLTPNNWLFDLLFLDHYVSNDQWVANDTWKVVTPRAGQVFEVEWTASGTPTALRIHHKSVLAIAPVVEITMEDHRISIRLNVQRPATRDWQSDVVSLDRVFEYKPYFDASTIHVDVHTTEENTKAFYAQHWIAPTLAGCAEALQRSVHSTHADSFTVTAEDIATYNASLGLPNRMTLAPVDFCAVAGWKPMIGFVFSKEISGDLLHLVHLTNSFTVLAPNDVAFAAGDTIVTTGFVSALRNTPSGKLLQIQSVATRGGVDLVWMQNELLIRGQFVNHEHTFEHKSTSHVVDFADDMAVETLLAKPWFTLGENQSVHVGEDYKFELKSKYTFADGCSDTNSIDVQGSLFGGPNLDVLVGSIAMQEFASSRDPVESFVKRLGRTETGPKTNFKLLEKPLELHVPNALAYAHASRDVNPIHISQYAIACANLPHDKPITHGLWTSTKIRCLMTDVLEEKMPGTKLVSFAGEFKGIVSEGDLLGVQITHTGIQDGEIGLQVEASNAQGAIVYGAKVRVAMPRTALVFTGQGSQQLGMGMDLYATSAVVKSVWDEGDLHFKTKFGFSILDIVRNNPQSLTIRFGGKKGMAVRRNYMALTCKMSYPTAPENICTIPLFPDIKATTTSFTFHEPQGLLFATHFGPCAIVLYEKAMYMEAKSRGAVPNDCYFAGHSLGDFSALCSVTEMLTASDMAELVFLRGVIMQHAIERDANGVSDYGMMAANPERIGSKHFDENTLFNIVDMIDKLSNKLCQVVNYNVQGSQYVVAGELVNLEVLTRVMNSIKEHPTSPENLEGLIQREIAAVRMQKVAVASSKGGKFELKRGVATIPLAGLDLPFHSRQLIGSIQAFRDLLRPFFKRERLFQSRRVLEGRYMPNLMAKPFQFTKVFAQEVFDLTGSLPLKELLARWDSTPDDERLSVLCIELWAYQSASPVHWINTQAFCFNDSIHRWVEIGPTAILTGMAKKTLQNDRYSHANIEMLCVGKDFDTICYQHMVNHGELSDIDVDKAMVAPAPTIPFDAPPLTQMVVQSLPLQVILDQPVSANHVLRVYLASRFKKTLSEMDDNVTIHTLTAGKSATQNEVVGALEKEFGTHLENVGEMPISVLAATFNAYHKLGDVFRTLVNDFVRKHMPGGFNISQVKSYLATEYGLGAGRTDSVLVHSLLFPPSSRHASDAVAKLWIDTVVTDYSKFVGIGISKGTTAQHGHGLPTMAVASAPPLATVPDVIITPSYALKAFFALKFKKQFTEINTDMTIYELSAGKSAVQNEVVGELEAEFGSGVDGIADTKLGDLIPKFTSYNKPGKYFVAAVSKMLAEKLPGGFSASQMRAYVAHERCLGPNRVEIALIHALLNAPKGRFAAESEAKTWMNSVVDEYGTISGIAIPFASKVSGGSALDLPRAGTVSSAALDNLKADIHTMLKDQVTAFQSFMKVDPLDALKATTASELAHQELEKQVDLWVSEHGEYYEKGIQPKFDVHKIRIYDSSWNWAKQEVLIFYYRSMTAEVTEAELHNISNQATPELLVMIEGLLNLHESSSSNATVQFMERLKELTQASLVSGPRHKQQHFRPVRPDVSIEENGTIVYKEVPRGDSPLDYVNEIAHGINYNDVDGAISSKEGTPYVRILKHDTTNLVLDDALTKEFLLAMREIAVDGVSFVGMNALVTGCGRDSIASEVVKALLEGGATVVCTTSSFSFESTKFFRSVYEKHGAHGSKMILVPFNQASSVDCTSLVAHIYEQLKIDLDFVIPFGA</sequence>
<dbReference type="Gene3D" id="3.90.25.70">
    <property type="match status" value="1"/>
</dbReference>
<evidence type="ECO:0000313" key="6">
    <source>
        <dbReference type="EMBL" id="KAF0719408.1"/>
    </source>
</evidence>
<dbReference type="SMART" id="SM00827">
    <property type="entry name" value="PKS_AT"/>
    <property type="match status" value="1"/>
</dbReference>
<dbReference type="GO" id="GO:0019171">
    <property type="term" value="F:(3R)-hydroxyacyl-[acyl-carrier-protein] dehydratase activity"/>
    <property type="evidence" value="ECO:0007669"/>
    <property type="project" value="InterPro"/>
</dbReference>
<dbReference type="Gene3D" id="3.10.129.10">
    <property type="entry name" value="Hotdog Thioesterase"/>
    <property type="match status" value="1"/>
</dbReference>
<dbReference type="SUPFAM" id="SSF54637">
    <property type="entry name" value="Thioesterase/thiol ester dehydrase-isomerase"/>
    <property type="match status" value="2"/>
</dbReference>
<keyword evidence="2" id="KW-0378">Hydrolase</keyword>
<dbReference type="InterPro" id="IPR016035">
    <property type="entry name" value="Acyl_Trfase/lysoPLipase"/>
</dbReference>
<dbReference type="Gene3D" id="6.10.250.1930">
    <property type="match status" value="1"/>
</dbReference>
<dbReference type="Gene3D" id="3.30.1120.100">
    <property type="match status" value="1"/>
</dbReference>
<evidence type="ECO:0000256" key="4">
    <source>
        <dbReference type="ARBA" id="ARBA00023002"/>
    </source>
</evidence>
<dbReference type="GO" id="GO:0006633">
    <property type="term" value="P:fatty acid biosynthetic process"/>
    <property type="evidence" value="ECO:0007669"/>
    <property type="project" value="InterPro"/>
</dbReference>
<dbReference type="Pfam" id="PF08354">
    <property type="entry name" value="Fas1-AflB-like_hel"/>
    <property type="match status" value="1"/>
</dbReference>
<reference evidence="6" key="1">
    <citation type="submission" date="2019-06" db="EMBL/GenBank/DDBJ databases">
        <title>Genomics analysis of Aphanomyces spp. identifies a new class of oomycete effector associated with host adaptation.</title>
        <authorList>
            <person name="Gaulin E."/>
        </authorList>
    </citation>
    <scope>NUCLEOTIDE SEQUENCE</scope>
    <source>
        <strain evidence="6">CBS 578.67</strain>
    </source>
</reference>
<evidence type="ECO:0000256" key="3">
    <source>
        <dbReference type="ARBA" id="ARBA00022857"/>
    </source>
</evidence>